<keyword evidence="3" id="KW-1185">Reference proteome</keyword>
<proteinExistence type="predicted"/>
<dbReference type="OrthoDB" id="5946976at2759"/>
<dbReference type="Gene3D" id="3.40.710.10">
    <property type="entry name" value="DD-peptidase/beta-lactamase superfamily"/>
    <property type="match status" value="1"/>
</dbReference>
<dbReference type="AlphaFoldDB" id="A0A5N6JWV1"/>
<dbReference type="Pfam" id="PF00144">
    <property type="entry name" value="Beta-lactamase"/>
    <property type="match status" value="1"/>
</dbReference>
<sequence length="370" mass="40151">MQQQIHGHVDPRFTEVLKPFQKFLDTGEELGASIAVNIDGENVVDIWGGFSTEDRTKAWERDTIVNVFSTTKTVSAMAALILVDRGLLDINEKVHKYWPEFASNGKSDIEVRHLLSHTSGLSGWELTMTMEDLFNFDESVAKLEEQEPWWTPGSASGYHSWTYGFLIGQLIAGPLGADFEIGVSEKNWHRVSPIVFSGAEASSPPAGTDSTSIQAKTFFNPPLDPPLVNKSIWREAEIGSANGHGNALSIATMLSPISLGGEAKGVRLLSQKTIDLIFQEQSRGIDLVTGMNVRFGVGFGLSGKDTDLGFLPEGRVCMWGGYGGSVGIMDLDRRMTISYAMNKLPAEAAGVDSVRTQAYVGAIYSAVGAK</sequence>
<feature type="domain" description="Beta-lactamase-related" evidence="1">
    <location>
        <begin position="20"/>
        <end position="348"/>
    </location>
</feature>
<accession>A0A5N6JWV1</accession>
<dbReference type="InterPro" id="IPR012338">
    <property type="entry name" value="Beta-lactam/transpept-like"/>
</dbReference>
<organism evidence="2 3">
    <name type="scientific">Monilinia laxa</name>
    <name type="common">Brown rot fungus</name>
    <name type="synonym">Sclerotinia laxa</name>
    <dbReference type="NCBI Taxonomy" id="61186"/>
    <lineage>
        <taxon>Eukaryota</taxon>
        <taxon>Fungi</taxon>
        <taxon>Dikarya</taxon>
        <taxon>Ascomycota</taxon>
        <taxon>Pezizomycotina</taxon>
        <taxon>Leotiomycetes</taxon>
        <taxon>Helotiales</taxon>
        <taxon>Sclerotiniaceae</taxon>
        <taxon>Monilinia</taxon>
    </lineage>
</organism>
<dbReference type="Proteomes" id="UP000326757">
    <property type="component" value="Unassembled WGS sequence"/>
</dbReference>
<reference evidence="2 3" key="1">
    <citation type="submission" date="2019-06" db="EMBL/GenBank/DDBJ databases">
        <title>Genome Sequence of the Brown Rot Fungal Pathogen Monilinia laxa.</title>
        <authorList>
            <person name="De Miccolis Angelini R.M."/>
            <person name="Landi L."/>
            <person name="Abate D."/>
            <person name="Pollastro S."/>
            <person name="Romanazzi G."/>
            <person name="Faretra F."/>
        </authorList>
    </citation>
    <scope>NUCLEOTIDE SEQUENCE [LARGE SCALE GENOMIC DNA]</scope>
    <source>
        <strain evidence="2 3">Mlax316</strain>
    </source>
</reference>
<comment type="caution">
    <text evidence="2">The sequence shown here is derived from an EMBL/GenBank/DDBJ whole genome shotgun (WGS) entry which is preliminary data.</text>
</comment>
<dbReference type="EMBL" id="VIGI01000012">
    <property type="protein sequence ID" value="KAB8293424.1"/>
    <property type="molecule type" value="Genomic_DNA"/>
</dbReference>
<gene>
    <name evidence="2" type="ORF">EYC80_007739</name>
</gene>
<dbReference type="SUPFAM" id="SSF56601">
    <property type="entry name" value="beta-lactamase/transpeptidase-like"/>
    <property type="match status" value="1"/>
</dbReference>
<protein>
    <recommendedName>
        <fullName evidence="1">Beta-lactamase-related domain-containing protein</fullName>
    </recommendedName>
</protein>
<evidence type="ECO:0000259" key="1">
    <source>
        <dbReference type="Pfam" id="PF00144"/>
    </source>
</evidence>
<dbReference type="PANTHER" id="PTHR43319">
    <property type="entry name" value="BETA-LACTAMASE-RELATED"/>
    <property type="match status" value="1"/>
</dbReference>
<name>A0A5N6JWV1_MONLA</name>
<dbReference type="PANTHER" id="PTHR43319:SF3">
    <property type="entry name" value="BETA-LACTAMASE-RELATED DOMAIN-CONTAINING PROTEIN"/>
    <property type="match status" value="1"/>
</dbReference>
<dbReference type="InterPro" id="IPR001466">
    <property type="entry name" value="Beta-lactam-related"/>
</dbReference>
<dbReference type="InterPro" id="IPR052907">
    <property type="entry name" value="Beta-lactamase/esterase"/>
</dbReference>
<evidence type="ECO:0000313" key="3">
    <source>
        <dbReference type="Proteomes" id="UP000326757"/>
    </source>
</evidence>
<evidence type="ECO:0000313" key="2">
    <source>
        <dbReference type="EMBL" id="KAB8293424.1"/>
    </source>
</evidence>